<dbReference type="InterPro" id="IPR029050">
    <property type="entry name" value="Immunoprotect_excell_Ig-like"/>
</dbReference>
<keyword evidence="6" id="KW-1185">Reference proteome</keyword>
<comment type="caution">
    <text evidence="5">The sequence shown here is derived from an EMBL/GenBank/DDBJ whole genome shotgun (WGS) entry which is preliminary data.</text>
</comment>
<evidence type="ECO:0000256" key="2">
    <source>
        <dbReference type="SAM" id="MobiDB-lite"/>
    </source>
</evidence>
<dbReference type="OrthoDB" id="166023at2"/>
<feature type="signal peptide" evidence="3">
    <location>
        <begin position="1"/>
        <end position="25"/>
    </location>
</feature>
<proteinExistence type="predicted"/>
<dbReference type="EMBL" id="POUD01000024">
    <property type="protein sequence ID" value="PZG20587.1"/>
    <property type="molecule type" value="Genomic_DNA"/>
</dbReference>
<feature type="domain" description="DUF4352" evidence="4">
    <location>
        <begin position="68"/>
        <end position="178"/>
    </location>
</feature>
<sequence>MRFIALLSAALLALLLGCGTPTVTTMPNTEEPTAEESSAEPTKATPKNAGPAKVGDTITLQGYEPAVKVAVTVAKVYPNRPGGEFDQPQDGHRFYAVQLVLKNVGEAGYGDSPGNGAYLIDSEGQQHSTTYASVQGLQGFEGTVTMGPGDTRRGVIVFEVPENAKIDRLQFALESGFADQKGEWHLR</sequence>
<evidence type="ECO:0000313" key="5">
    <source>
        <dbReference type="EMBL" id="PZG20587.1"/>
    </source>
</evidence>
<evidence type="ECO:0000256" key="3">
    <source>
        <dbReference type="SAM" id="SignalP"/>
    </source>
</evidence>
<dbReference type="Gene3D" id="2.60.40.1240">
    <property type="match status" value="1"/>
</dbReference>
<organism evidence="5 6">
    <name type="scientific">Nonomuraea aridisoli</name>
    <dbReference type="NCBI Taxonomy" id="2070368"/>
    <lineage>
        <taxon>Bacteria</taxon>
        <taxon>Bacillati</taxon>
        <taxon>Actinomycetota</taxon>
        <taxon>Actinomycetes</taxon>
        <taxon>Streptosporangiales</taxon>
        <taxon>Streptosporangiaceae</taxon>
        <taxon>Nonomuraea</taxon>
    </lineage>
</organism>
<keyword evidence="1 3" id="KW-0732">Signal</keyword>
<dbReference type="Pfam" id="PF11611">
    <property type="entry name" value="DUF4352"/>
    <property type="match status" value="1"/>
</dbReference>
<dbReference type="AlphaFoldDB" id="A0A2W2FG39"/>
<reference evidence="5 6" key="1">
    <citation type="submission" date="2018-01" db="EMBL/GenBank/DDBJ databases">
        <title>Draft genome sequence of Nonomuraea sp. KC333.</title>
        <authorList>
            <person name="Sahin N."/>
            <person name="Saygin H."/>
            <person name="Ay H."/>
        </authorList>
    </citation>
    <scope>NUCLEOTIDE SEQUENCE [LARGE SCALE GENOMIC DNA]</scope>
    <source>
        <strain evidence="5 6">KC333</strain>
    </source>
</reference>
<feature type="chain" id="PRO_5016181415" description="DUF4352 domain-containing protein" evidence="3">
    <location>
        <begin position="26"/>
        <end position="187"/>
    </location>
</feature>
<dbReference type="PROSITE" id="PS51257">
    <property type="entry name" value="PROKAR_LIPOPROTEIN"/>
    <property type="match status" value="1"/>
</dbReference>
<evidence type="ECO:0000256" key="1">
    <source>
        <dbReference type="ARBA" id="ARBA00022729"/>
    </source>
</evidence>
<dbReference type="Proteomes" id="UP000249304">
    <property type="component" value="Unassembled WGS sequence"/>
</dbReference>
<evidence type="ECO:0000313" key="6">
    <source>
        <dbReference type="Proteomes" id="UP000249304"/>
    </source>
</evidence>
<protein>
    <recommendedName>
        <fullName evidence="4">DUF4352 domain-containing protein</fullName>
    </recommendedName>
</protein>
<name>A0A2W2FG39_9ACTN</name>
<dbReference type="InterPro" id="IPR029051">
    <property type="entry name" value="DUF4352"/>
</dbReference>
<dbReference type="RefSeq" id="WP_111177932.1">
    <property type="nucleotide sequence ID" value="NZ_POUD01000024.1"/>
</dbReference>
<feature type="region of interest" description="Disordered" evidence="2">
    <location>
        <begin position="25"/>
        <end position="52"/>
    </location>
</feature>
<gene>
    <name evidence="5" type="ORF">C1J01_08775</name>
</gene>
<evidence type="ECO:0000259" key="4">
    <source>
        <dbReference type="Pfam" id="PF11611"/>
    </source>
</evidence>
<accession>A0A2W2FG39</accession>